<evidence type="ECO:0000313" key="3">
    <source>
        <dbReference type="Proteomes" id="UP000824169"/>
    </source>
</evidence>
<dbReference type="InterPro" id="IPR009045">
    <property type="entry name" value="Zn_M74/Hedgehog-like"/>
</dbReference>
<dbReference type="GO" id="GO:0006508">
    <property type="term" value="P:proteolysis"/>
    <property type="evidence" value="ECO:0007669"/>
    <property type="project" value="InterPro"/>
</dbReference>
<proteinExistence type="predicted"/>
<dbReference type="PANTHER" id="PTHR34385">
    <property type="entry name" value="D-ALANYL-D-ALANINE CARBOXYPEPTIDASE"/>
    <property type="match status" value="1"/>
</dbReference>
<dbReference type="InterPro" id="IPR058193">
    <property type="entry name" value="VanY/YodJ_core_dom"/>
</dbReference>
<reference evidence="2" key="1">
    <citation type="submission" date="2020-10" db="EMBL/GenBank/DDBJ databases">
        <authorList>
            <person name="Gilroy R."/>
        </authorList>
    </citation>
    <scope>NUCLEOTIDE SEQUENCE</scope>
    <source>
        <strain evidence="2">CHK188-20938</strain>
    </source>
</reference>
<accession>A0A9D1TB80</accession>
<evidence type="ECO:0000313" key="2">
    <source>
        <dbReference type="EMBL" id="HIV25873.1"/>
    </source>
</evidence>
<evidence type="ECO:0000259" key="1">
    <source>
        <dbReference type="Pfam" id="PF02557"/>
    </source>
</evidence>
<name>A0A9D1TB80_9FIRM</name>
<sequence>MEYFSRLINREYPLPADYVPDHLIPCDFPFAAAEGAEKRLLCRTAAESAKRLLEYGKSFGCHLYGISGYRSYERQKEIYEQRLARSGPAQAGRYIALPGESEHQSGLALDVSCPAVHLELEETFADTKEGRWLAAYAPMFGFILRYPKGKETVTGFAWEPWHIRYVSKSLALYLSLTGMTLEEYHRI</sequence>
<gene>
    <name evidence="2" type="ORF">IAB71_08900</name>
</gene>
<dbReference type="Proteomes" id="UP000824169">
    <property type="component" value="Unassembled WGS sequence"/>
</dbReference>
<dbReference type="EMBL" id="DVOO01000027">
    <property type="protein sequence ID" value="HIV25873.1"/>
    <property type="molecule type" value="Genomic_DNA"/>
</dbReference>
<dbReference type="Pfam" id="PF02557">
    <property type="entry name" value="VanY"/>
    <property type="match status" value="1"/>
</dbReference>
<protein>
    <submittedName>
        <fullName evidence="2">M15 family metallopeptidase</fullName>
    </submittedName>
</protein>
<feature type="domain" description="D-alanyl-D-alanine carboxypeptidase-like core" evidence="1">
    <location>
        <begin position="41"/>
        <end position="167"/>
    </location>
</feature>
<dbReference type="CDD" id="cd14852">
    <property type="entry name" value="LD-carboxypeptidase"/>
    <property type="match status" value="1"/>
</dbReference>
<comment type="caution">
    <text evidence="2">The sequence shown here is derived from an EMBL/GenBank/DDBJ whole genome shotgun (WGS) entry which is preliminary data.</text>
</comment>
<reference evidence="2" key="2">
    <citation type="journal article" date="2021" name="PeerJ">
        <title>Extensive microbial diversity within the chicken gut microbiome revealed by metagenomics and culture.</title>
        <authorList>
            <person name="Gilroy R."/>
            <person name="Ravi A."/>
            <person name="Getino M."/>
            <person name="Pursley I."/>
            <person name="Horton D.L."/>
            <person name="Alikhan N.F."/>
            <person name="Baker D."/>
            <person name="Gharbi K."/>
            <person name="Hall N."/>
            <person name="Watson M."/>
            <person name="Adriaenssens E.M."/>
            <person name="Foster-Nyarko E."/>
            <person name="Jarju S."/>
            <person name="Secka A."/>
            <person name="Antonio M."/>
            <person name="Oren A."/>
            <person name="Chaudhuri R.R."/>
            <person name="La Ragione R."/>
            <person name="Hildebrand F."/>
            <person name="Pallen M.J."/>
        </authorList>
    </citation>
    <scope>NUCLEOTIDE SEQUENCE</scope>
    <source>
        <strain evidence="2">CHK188-20938</strain>
    </source>
</reference>
<dbReference type="InterPro" id="IPR052179">
    <property type="entry name" value="DD-CPase-like"/>
</dbReference>
<dbReference type="SUPFAM" id="SSF55166">
    <property type="entry name" value="Hedgehog/DD-peptidase"/>
    <property type="match status" value="1"/>
</dbReference>
<organism evidence="2 3">
    <name type="scientific">Candidatus Scatomonas pullistercoris</name>
    <dbReference type="NCBI Taxonomy" id="2840920"/>
    <lineage>
        <taxon>Bacteria</taxon>
        <taxon>Bacillati</taxon>
        <taxon>Bacillota</taxon>
        <taxon>Clostridia</taxon>
        <taxon>Lachnospirales</taxon>
        <taxon>Lachnospiraceae</taxon>
        <taxon>Lachnospiraceae incertae sedis</taxon>
        <taxon>Candidatus Scatomonas</taxon>
    </lineage>
</organism>
<dbReference type="GO" id="GO:0008233">
    <property type="term" value="F:peptidase activity"/>
    <property type="evidence" value="ECO:0007669"/>
    <property type="project" value="InterPro"/>
</dbReference>
<dbReference type="InterPro" id="IPR003709">
    <property type="entry name" value="VanY-like_core_dom"/>
</dbReference>
<dbReference type="Gene3D" id="3.30.1380.10">
    <property type="match status" value="1"/>
</dbReference>
<dbReference type="AlphaFoldDB" id="A0A9D1TB80"/>
<dbReference type="PANTHER" id="PTHR34385:SF1">
    <property type="entry name" value="PEPTIDOGLYCAN L-ALANYL-D-GLUTAMATE ENDOPEPTIDASE CWLK"/>
    <property type="match status" value="1"/>
</dbReference>